<organism evidence="4 5">
    <name type="scientific">Bradyrhizobium diazoefficiens SEMIA 5080</name>
    <dbReference type="NCBI Taxonomy" id="754504"/>
    <lineage>
        <taxon>Bacteria</taxon>
        <taxon>Pseudomonadati</taxon>
        <taxon>Pseudomonadota</taxon>
        <taxon>Alphaproteobacteria</taxon>
        <taxon>Hyphomicrobiales</taxon>
        <taxon>Nitrobacteraceae</taxon>
        <taxon>Bradyrhizobium</taxon>
    </lineage>
</organism>
<protein>
    <recommendedName>
        <fullName evidence="2">Indoleacetamide hydrolase</fullName>
    </recommendedName>
</protein>
<dbReference type="InterPro" id="IPR020556">
    <property type="entry name" value="Amidase_CS"/>
</dbReference>
<comment type="caution">
    <text evidence="4">The sequence shown here is derived from an EMBL/GenBank/DDBJ whole genome shotgun (WGS) entry which is preliminary data.</text>
</comment>
<reference evidence="4 5" key="1">
    <citation type="journal article" date="2014" name="BMC Genomics">
        <title>Comparative genomics of Bradyrhizobium japonicum CPAC 15 and Bradyrhizobium diazoefficiens CPAC 7: elite model strains for understanding symbiotic performance with soybean.</title>
        <authorList>
            <person name="Siqueira A.F."/>
            <person name="Ormeno-Orrillo E."/>
            <person name="Souza R.C."/>
            <person name="Rodrigues E.P."/>
            <person name="Almeida L.G."/>
            <person name="Barcellos F.G."/>
            <person name="Batista J.S."/>
            <person name="Nakatami A.S."/>
            <person name="Martinez-Romero E."/>
            <person name="Vasconcelos A.T."/>
            <person name="Hungria M."/>
        </authorList>
    </citation>
    <scope>NUCLEOTIDE SEQUENCE [LARGE SCALE GENOMIC DNA]</scope>
    <source>
        <strain evidence="4 5">SEMIA 5080</strain>
    </source>
</reference>
<dbReference type="PANTHER" id="PTHR11895">
    <property type="entry name" value="TRANSAMIDASE"/>
    <property type="match status" value="1"/>
</dbReference>
<dbReference type="EMBL" id="ADOU02000004">
    <property type="protein sequence ID" value="KGJ68828.1"/>
    <property type="molecule type" value="Genomic_DNA"/>
</dbReference>
<sequence>MVLPPVAPEKKASLVPAPVAFQREFWHGGPMIPEPSICDLTATELARAIARGELSSRDAVEAHLARIESLDAQLAAFVTVDAEGARRAAEICDAAPAPIGPLHGVPMGIKDLTDTGGLITTYGSALFRDHVPAEDDLVVARLRRAGAIILGKTNTPEFGFGAVCTNRLRGPTRNPFDPALTSGGSSGGSAVAVAAGMVPLAHGTDFGGSVRTPASFCNVASIRPTPGRIPSPRRPLGWDMLASHGFLARGVDDLALALSVCGGSDAHDPLSARVVSDDRAIAGRPRIAVTLDFGVAPVAREVRARFAAACEALARVVDVVPSSPDCGGAIETFRTLRAAHIANSYGELLRTRRAELTPTVIWNIEAGAKLSAEDYLTAERRRTAIYRSFRELFTRADFLVAPAASVLPWPNEISDVTAVDGAALETPIDYLAVTFIVSLVGFPVLTLPAPRDVNELPFGIQIIAPPGGESRLFAFGRAIENELGFSHRRPPL</sequence>
<dbReference type="Proteomes" id="UP000024900">
    <property type="component" value="Unassembled WGS sequence"/>
</dbReference>
<dbReference type="PROSITE" id="PS00571">
    <property type="entry name" value="AMIDASES"/>
    <property type="match status" value="1"/>
</dbReference>
<keyword evidence="4" id="KW-0808">Transferase</keyword>
<dbReference type="SUPFAM" id="SSF75304">
    <property type="entry name" value="Amidase signature (AS) enzymes"/>
    <property type="match status" value="1"/>
</dbReference>
<evidence type="ECO:0000259" key="3">
    <source>
        <dbReference type="Pfam" id="PF01425"/>
    </source>
</evidence>
<feature type="domain" description="Amidase" evidence="3">
    <location>
        <begin position="58"/>
        <end position="472"/>
    </location>
</feature>
<dbReference type="InterPro" id="IPR000120">
    <property type="entry name" value="Amidase"/>
</dbReference>
<dbReference type="InterPro" id="IPR036928">
    <property type="entry name" value="AS_sf"/>
</dbReference>
<accession>A0A837CIL5</accession>
<dbReference type="Pfam" id="PF01425">
    <property type="entry name" value="Amidase"/>
    <property type="match status" value="1"/>
</dbReference>
<proteinExistence type="predicted"/>
<evidence type="ECO:0000256" key="1">
    <source>
        <dbReference type="ARBA" id="ARBA00003871"/>
    </source>
</evidence>
<evidence type="ECO:0000313" key="4">
    <source>
        <dbReference type="EMBL" id="KGJ68828.1"/>
    </source>
</evidence>
<evidence type="ECO:0000313" key="5">
    <source>
        <dbReference type="Proteomes" id="UP000024900"/>
    </source>
</evidence>
<name>A0A837CIL5_9BRAD</name>
<dbReference type="AlphaFoldDB" id="A0A837CIL5"/>
<evidence type="ECO:0000256" key="2">
    <source>
        <dbReference type="ARBA" id="ARBA00021874"/>
    </source>
</evidence>
<dbReference type="Gene3D" id="3.90.1300.10">
    <property type="entry name" value="Amidase signature (AS) domain"/>
    <property type="match status" value="1"/>
</dbReference>
<dbReference type="InterPro" id="IPR023631">
    <property type="entry name" value="Amidase_dom"/>
</dbReference>
<gene>
    <name evidence="4" type="ORF">BJA5080_00271</name>
</gene>
<comment type="function">
    <text evidence="1">Hydrolyzes indole-3-acetamide (IAM) into indole-3-acetic acid (IAA).</text>
</comment>
<dbReference type="GO" id="GO:0016740">
    <property type="term" value="F:transferase activity"/>
    <property type="evidence" value="ECO:0007669"/>
    <property type="project" value="UniProtKB-KW"/>
</dbReference>
<dbReference type="PANTHER" id="PTHR11895:SF76">
    <property type="entry name" value="INDOLEACETAMIDE HYDROLASE"/>
    <property type="match status" value="1"/>
</dbReference>